<protein>
    <submittedName>
        <fullName evidence="1">Uncharacterized protein</fullName>
    </submittedName>
</protein>
<reference evidence="1" key="1">
    <citation type="submission" date="2014-12" db="EMBL/GenBank/DDBJ databases">
        <title>Insight into the proteome of Arion vulgaris.</title>
        <authorList>
            <person name="Aradska J."/>
            <person name="Bulat T."/>
            <person name="Smidak R."/>
            <person name="Sarate P."/>
            <person name="Gangsoo J."/>
            <person name="Sialana F."/>
            <person name="Bilban M."/>
            <person name="Lubec G."/>
        </authorList>
    </citation>
    <scope>NUCLEOTIDE SEQUENCE</scope>
    <source>
        <tissue evidence="1">Skin</tissue>
    </source>
</reference>
<sequence length="108" mass="12833">MQVFISSSHNYVDNSISYFQYKNELLQNLIVNLNYCLLWEQNSLSVGSYFLPVILQHLLLAQCTTELLHNRRPSSHRKTLLLSPFNIRNTLQLFRAVLEHFICYHRHL</sequence>
<gene>
    <name evidence="1" type="primary">ORF55174</name>
</gene>
<organism evidence="1">
    <name type="scientific">Arion vulgaris</name>
    <dbReference type="NCBI Taxonomy" id="1028688"/>
    <lineage>
        <taxon>Eukaryota</taxon>
        <taxon>Metazoa</taxon>
        <taxon>Spiralia</taxon>
        <taxon>Lophotrochozoa</taxon>
        <taxon>Mollusca</taxon>
        <taxon>Gastropoda</taxon>
        <taxon>Heterobranchia</taxon>
        <taxon>Euthyneura</taxon>
        <taxon>Panpulmonata</taxon>
        <taxon>Eupulmonata</taxon>
        <taxon>Stylommatophora</taxon>
        <taxon>Helicina</taxon>
        <taxon>Arionoidea</taxon>
        <taxon>Arionidae</taxon>
        <taxon>Arion</taxon>
    </lineage>
</organism>
<evidence type="ECO:0000313" key="1">
    <source>
        <dbReference type="EMBL" id="CEK65479.1"/>
    </source>
</evidence>
<dbReference type="AlphaFoldDB" id="A0A0B6ZA71"/>
<name>A0A0B6ZA71_9EUPU</name>
<accession>A0A0B6ZA71</accession>
<dbReference type="EMBL" id="HACG01018614">
    <property type="protein sequence ID" value="CEK65479.1"/>
    <property type="molecule type" value="Transcribed_RNA"/>
</dbReference>
<proteinExistence type="predicted"/>